<dbReference type="SUPFAM" id="SSF50129">
    <property type="entry name" value="GroES-like"/>
    <property type="match status" value="1"/>
</dbReference>
<dbReference type="RefSeq" id="WP_174562929.1">
    <property type="nucleotide sequence ID" value="NZ_FOAW01000021.1"/>
</dbReference>
<dbReference type="InterPro" id="IPR036291">
    <property type="entry name" value="NAD(P)-bd_dom_sf"/>
</dbReference>
<dbReference type="PANTHER" id="PTHR11695">
    <property type="entry name" value="ALCOHOL DEHYDROGENASE RELATED"/>
    <property type="match status" value="1"/>
</dbReference>
<sequence length="312" mass="32706">MRAVRIQENRGADNPDALVLEEAPYPQAATGDVIVRVRAASFVPDELDWPGTWTDRAGRDRTPSIPAHEVAGIVSEIPYGTTGFEVGDRVFGLTDWHRDGAAAEFVAVEARNLAPIPEAIGFREAAALPLAGLTAWQGLFRHGGLTYGEASGRTVVVHGGAGGTGSLVVQLAHAAGARVIATGRTAGEETARGHGADDYVTLESGGLDETRFGPVDLVFDTVGGEVLARSAALVRPGGTLVSITAPPPVTPVDGRAVFFIVEPDRHELLELARLAEQGVLRPHVGAAYPLAEARTAFLAKRRGIPGKVVLDV</sequence>
<keyword evidence="3" id="KW-1185">Reference proteome</keyword>
<dbReference type="SMART" id="SM00829">
    <property type="entry name" value="PKS_ER"/>
    <property type="match status" value="1"/>
</dbReference>
<dbReference type="PANTHER" id="PTHR11695:SF294">
    <property type="entry name" value="RETICULON-4-INTERACTING PROTEIN 1, MITOCHONDRIAL"/>
    <property type="match status" value="1"/>
</dbReference>
<reference evidence="3" key="1">
    <citation type="submission" date="2016-10" db="EMBL/GenBank/DDBJ databases">
        <authorList>
            <person name="Varghese N."/>
            <person name="Submissions S."/>
        </authorList>
    </citation>
    <scope>NUCLEOTIDE SEQUENCE [LARGE SCALE GENOMIC DNA]</scope>
    <source>
        <strain evidence="3">DSM 44675</strain>
    </source>
</reference>
<dbReference type="GO" id="GO:0016491">
    <property type="term" value="F:oxidoreductase activity"/>
    <property type="evidence" value="ECO:0007669"/>
    <property type="project" value="InterPro"/>
</dbReference>
<dbReference type="Pfam" id="PF08240">
    <property type="entry name" value="ADH_N"/>
    <property type="match status" value="1"/>
</dbReference>
<accession>A0A1H7V8X0</accession>
<feature type="domain" description="Enoyl reductase (ER)" evidence="1">
    <location>
        <begin position="13"/>
        <end position="310"/>
    </location>
</feature>
<evidence type="ECO:0000259" key="1">
    <source>
        <dbReference type="SMART" id="SM00829"/>
    </source>
</evidence>
<dbReference type="AlphaFoldDB" id="A0A1H7V8X0"/>
<dbReference type="InterPro" id="IPR013154">
    <property type="entry name" value="ADH-like_N"/>
</dbReference>
<dbReference type="Proteomes" id="UP000198677">
    <property type="component" value="Unassembled WGS sequence"/>
</dbReference>
<proteinExistence type="predicted"/>
<dbReference type="EMBL" id="FOAW01000021">
    <property type="protein sequence ID" value="SEM05177.1"/>
    <property type="molecule type" value="Genomic_DNA"/>
</dbReference>
<evidence type="ECO:0000313" key="3">
    <source>
        <dbReference type="Proteomes" id="UP000198677"/>
    </source>
</evidence>
<dbReference type="InterPro" id="IPR020843">
    <property type="entry name" value="ER"/>
</dbReference>
<name>A0A1H7V8X0_9NOCA</name>
<organism evidence="2 3">
    <name type="scientific">Rhodococcus maanshanensis</name>
    <dbReference type="NCBI Taxonomy" id="183556"/>
    <lineage>
        <taxon>Bacteria</taxon>
        <taxon>Bacillati</taxon>
        <taxon>Actinomycetota</taxon>
        <taxon>Actinomycetes</taxon>
        <taxon>Mycobacteriales</taxon>
        <taxon>Nocardiaceae</taxon>
        <taxon>Rhodococcus</taxon>
    </lineage>
</organism>
<dbReference type="Pfam" id="PF13602">
    <property type="entry name" value="ADH_zinc_N_2"/>
    <property type="match status" value="1"/>
</dbReference>
<dbReference type="SUPFAM" id="SSF51735">
    <property type="entry name" value="NAD(P)-binding Rossmann-fold domains"/>
    <property type="match status" value="1"/>
</dbReference>
<dbReference type="InterPro" id="IPR011032">
    <property type="entry name" value="GroES-like_sf"/>
</dbReference>
<dbReference type="InterPro" id="IPR050700">
    <property type="entry name" value="YIM1/Zinc_Alcohol_DH_Fams"/>
</dbReference>
<dbReference type="CDD" id="cd05289">
    <property type="entry name" value="MDR_like_2"/>
    <property type="match status" value="1"/>
</dbReference>
<protein>
    <submittedName>
        <fullName evidence="2">NADPH:quinone reductase</fullName>
    </submittedName>
</protein>
<dbReference type="Gene3D" id="3.90.180.10">
    <property type="entry name" value="Medium-chain alcohol dehydrogenases, catalytic domain"/>
    <property type="match status" value="1"/>
</dbReference>
<evidence type="ECO:0000313" key="2">
    <source>
        <dbReference type="EMBL" id="SEM05177.1"/>
    </source>
</evidence>
<gene>
    <name evidence="2" type="ORF">SAMN05444583_12110</name>
</gene>
<dbReference type="Gene3D" id="3.40.50.720">
    <property type="entry name" value="NAD(P)-binding Rossmann-like Domain"/>
    <property type="match status" value="1"/>
</dbReference>